<dbReference type="Pfam" id="PF06527">
    <property type="entry name" value="TniQ"/>
    <property type="match status" value="1"/>
</dbReference>
<gene>
    <name evidence="2" type="ORF">PS922_02114</name>
</gene>
<dbReference type="AlphaFoldDB" id="A0A5E7SC19"/>
<dbReference type="Proteomes" id="UP000325565">
    <property type="component" value="Unassembled WGS sequence"/>
</dbReference>
<name>A0A5E7SC19_PSEFL</name>
<reference evidence="2 3" key="1">
    <citation type="submission" date="2019-09" db="EMBL/GenBank/DDBJ databases">
        <authorList>
            <person name="Chandra G."/>
            <person name="Truman W A."/>
        </authorList>
    </citation>
    <scope>NUCLEOTIDE SEQUENCE [LARGE SCALE GENOMIC DNA]</scope>
    <source>
        <strain evidence="2">PS922</strain>
    </source>
</reference>
<sequence length="644" mass="74518">MHELPFWPRPYPHESPSSLVSRTAFLNGYTNVMSFSRALGVDAFISFKNLFEGEVISDFFLKNDENPFASQSVFYKRSSPLATGLRNTIIAKIEIPFRKCRHHPRFCPACLAEGYWRFIQDIDYVAVCPYHHLFYLSNCPSCDRLYQWSYTNGPFCKCQFDLRNALAIPTQDTATIRLLELFLNLNQDAITRTFAAFDCMQFKLLSDPDTNCAISIAVNIGIKEKNFFKTYLSHLANTYPNFPTQTLLTPWIHSHDQWISNTALDYFKYNSLQPHTCAVQNCCKSLAFTFAELKSSFGTVGALETTRSIIKNNSFQKIRFANRIFYHKDQMCKIINKFKQERTRGETPTGYTRKDYESTHKIQSNWGILPHQVEELVSNGFIPGEIILGKNTRGKTRAKFIHIDCLKLFAKKFTTTPALSREFGISGKAIKSILIKNNIIPPHDNFPYLYYRKQITPDIKKSIESRHDDLKILRARKKYTIWEFASLIHIKRKTIIQLIQSNVIPQLTSQYNAKTNYFTDPDAALKLLMEWRKDHFTHYELATKLDTNACILRRRFEVKDNTKPLFIGNQKFYSTSIAKEIEHQLKVYIPQYKAWLLANLTSGGLKRLTETKIIRPIPSDHPAYCPSVKLYCLSDILSISDNLS</sequence>
<organism evidence="2 3">
    <name type="scientific">Pseudomonas fluorescens</name>
    <dbReference type="NCBI Taxonomy" id="294"/>
    <lineage>
        <taxon>Bacteria</taxon>
        <taxon>Pseudomonadati</taxon>
        <taxon>Pseudomonadota</taxon>
        <taxon>Gammaproteobacteria</taxon>
        <taxon>Pseudomonadales</taxon>
        <taxon>Pseudomonadaceae</taxon>
        <taxon>Pseudomonas</taxon>
    </lineage>
</organism>
<evidence type="ECO:0000313" key="3">
    <source>
        <dbReference type="Proteomes" id="UP000325565"/>
    </source>
</evidence>
<dbReference type="EMBL" id="CABVJB010000003">
    <property type="protein sequence ID" value="VVP84252.1"/>
    <property type="molecule type" value="Genomic_DNA"/>
</dbReference>
<dbReference type="InterPro" id="IPR009492">
    <property type="entry name" value="TniQ"/>
</dbReference>
<evidence type="ECO:0000313" key="2">
    <source>
        <dbReference type="EMBL" id="VVP84252.1"/>
    </source>
</evidence>
<evidence type="ECO:0000259" key="1">
    <source>
        <dbReference type="Pfam" id="PF06527"/>
    </source>
</evidence>
<accession>A0A5E7SC19</accession>
<proteinExistence type="predicted"/>
<protein>
    <recommendedName>
        <fullName evidence="1">TniQ domain-containing protein</fullName>
    </recommendedName>
</protein>
<dbReference type="RefSeq" id="WP_154863151.1">
    <property type="nucleotide sequence ID" value="NZ_CABVJB010000003.1"/>
</dbReference>
<feature type="domain" description="TniQ" evidence="1">
    <location>
        <begin position="5"/>
        <end position="133"/>
    </location>
</feature>